<dbReference type="PANTHER" id="PTHR43817">
    <property type="entry name" value="GLYCOSYL HYDROLASE"/>
    <property type="match status" value="1"/>
</dbReference>
<dbReference type="Proteomes" id="UP000317624">
    <property type="component" value="Unassembled WGS sequence"/>
</dbReference>
<comment type="caution">
    <text evidence="10">The sequence shown here is derived from an EMBL/GenBank/DDBJ whole genome shotgun (WGS) entry which is preliminary data.</text>
</comment>
<evidence type="ECO:0000313" key="10">
    <source>
        <dbReference type="EMBL" id="TVT38372.1"/>
    </source>
</evidence>
<evidence type="ECO:0000256" key="6">
    <source>
        <dbReference type="PIRSR" id="PIRSR606710-2"/>
    </source>
</evidence>
<keyword evidence="11" id="KW-1185">Reference proteome</keyword>
<keyword evidence="4 7" id="KW-0326">Glycosidase</keyword>
<gene>
    <name evidence="10" type="ORF">FNT36_19440</name>
</gene>
<evidence type="ECO:0000256" key="2">
    <source>
        <dbReference type="ARBA" id="ARBA00022729"/>
    </source>
</evidence>
<dbReference type="GO" id="GO:0005975">
    <property type="term" value="P:carbohydrate metabolic process"/>
    <property type="evidence" value="ECO:0007669"/>
    <property type="project" value="InterPro"/>
</dbReference>
<keyword evidence="2 9" id="KW-0732">Signal</keyword>
<dbReference type="AlphaFoldDB" id="A0A558BPE7"/>
<evidence type="ECO:0000256" key="7">
    <source>
        <dbReference type="RuleBase" id="RU361187"/>
    </source>
</evidence>
<evidence type="ECO:0000256" key="4">
    <source>
        <dbReference type="ARBA" id="ARBA00023295"/>
    </source>
</evidence>
<evidence type="ECO:0000313" key="11">
    <source>
        <dbReference type="Proteomes" id="UP000317624"/>
    </source>
</evidence>
<dbReference type="Pfam" id="PF04616">
    <property type="entry name" value="Glyco_hydro_43"/>
    <property type="match status" value="1"/>
</dbReference>
<comment type="similarity">
    <text evidence="1 7">Belongs to the glycosyl hydrolase 43 family.</text>
</comment>
<evidence type="ECO:0000256" key="8">
    <source>
        <dbReference type="SAM" id="MobiDB-lite"/>
    </source>
</evidence>
<reference evidence="10 11" key="1">
    <citation type="submission" date="2019-07" db="EMBL/GenBank/DDBJ databases">
        <title>Hymenobacter sp. straun FUR1 Genome sequencing and assembly.</title>
        <authorList>
            <person name="Chhetri G."/>
        </authorList>
    </citation>
    <scope>NUCLEOTIDE SEQUENCE [LARGE SCALE GENOMIC DNA]</scope>
    <source>
        <strain evidence="10 11">Fur1</strain>
    </source>
</reference>
<organism evidence="10 11">
    <name type="scientific">Hymenobacter setariae</name>
    <dbReference type="NCBI Taxonomy" id="2594794"/>
    <lineage>
        <taxon>Bacteria</taxon>
        <taxon>Pseudomonadati</taxon>
        <taxon>Bacteroidota</taxon>
        <taxon>Cytophagia</taxon>
        <taxon>Cytophagales</taxon>
        <taxon>Hymenobacteraceae</taxon>
        <taxon>Hymenobacter</taxon>
    </lineage>
</organism>
<sequence>MIYWKALFVSALLSSALGAAAQAPAARTFTNPLKQNGPDPWIIRHGGQYYYTNTMGQNITLWKSPTLEGVQAAAGTIVWTPPTAGPNSTQIWAPELHFLGGKWYLYYTATDRAKAGDNSRYVFVLENVSADPTTGTWVDKGRVNTKYSGLDGTVFEHGKRRYFVYSAYVGPQSVLAIAPMTNPWTIDAAKETTIAAPTLDWEKGGGRQILEGPEFLAGKKGQLYLVYSASACWDNNYSLGMLTAQPGADPLRAASWVKSPQPVFHPSAETGVWGTGHNGFTTSPDGRENWLIYHAKAAADGKCEGRSSRAQRFTWRPDGSPDFGVPAALATPQPVPSGE</sequence>
<evidence type="ECO:0000256" key="9">
    <source>
        <dbReference type="SAM" id="SignalP"/>
    </source>
</evidence>
<dbReference type="GO" id="GO:0004553">
    <property type="term" value="F:hydrolase activity, hydrolyzing O-glycosyl compounds"/>
    <property type="evidence" value="ECO:0007669"/>
    <property type="project" value="InterPro"/>
</dbReference>
<dbReference type="RefSeq" id="WP_144851179.1">
    <property type="nucleotide sequence ID" value="NZ_VMRJ01000005.1"/>
</dbReference>
<evidence type="ECO:0000256" key="5">
    <source>
        <dbReference type="PIRSR" id="PIRSR606710-1"/>
    </source>
</evidence>
<name>A0A558BPE7_9BACT</name>
<feature type="site" description="Important for catalytic activity, responsible for pKa modulation of the active site Glu and correct orientation of both the proton donor and substrate" evidence="6">
    <location>
        <position position="151"/>
    </location>
</feature>
<dbReference type="SUPFAM" id="SSF75005">
    <property type="entry name" value="Arabinanase/levansucrase/invertase"/>
    <property type="match status" value="1"/>
</dbReference>
<feature type="active site" description="Proton donor" evidence="5">
    <location>
        <position position="211"/>
    </location>
</feature>
<feature type="chain" id="PRO_5035152749" evidence="9">
    <location>
        <begin position="22"/>
        <end position="339"/>
    </location>
</feature>
<dbReference type="Gene3D" id="2.115.10.20">
    <property type="entry name" value="Glycosyl hydrolase domain, family 43"/>
    <property type="match status" value="1"/>
</dbReference>
<dbReference type="CDD" id="cd18820">
    <property type="entry name" value="GH43_LbAraf43-like"/>
    <property type="match status" value="1"/>
</dbReference>
<evidence type="ECO:0000256" key="3">
    <source>
        <dbReference type="ARBA" id="ARBA00022801"/>
    </source>
</evidence>
<proteinExistence type="inferred from homology"/>
<feature type="active site" description="Proton acceptor" evidence="5">
    <location>
        <position position="39"/>
    </location>
</feature>
<dbReference type="EMBL" id="VMRJ01000005">
    <property type="protein sequence ID" value="TVT38372.1"/>
    <property type="molecule type" value="Genomic_DNA"/>
</dbReference>
<dbReference type="InterPro" id="IPR023296">
    <property type="entry name" value="Glyco_hydro_beta-prop_sf"/>
</dbReference>
<accession>A0A558BPE7</accession>
<keyword evidence="3 7" id="KW-0378">Hydrolase</keyword>
<feature type="signal peptide" evidence="9">
    <location>
        <begin position="1"/>
        <end position="21"/>
    </location>
</feature>
<dbReference type="InterPro" id="IPR006710">
    <property type="entry name" value="Glyco_hydro_43"/>
</dbReference>
<feature type="region of interest" description="Disordered" evidence="8">
    <location>
        <begin position="306"/>
        <end position="339"/>
    </location>
</feature>
<dbReference type="OrthoDB" id="177947at2"/>
<protein>
    <submittedName>
        <fullName evidence="10">Family 43 glycosylhydrolase</fullName>
    </submittedName>
</protein>
<dbReference type="PANTHER" id="PTHR43817:SF1">
    <property type="entry name" value="HYDROLASE, FAMILY 43, PUTATIVE (AFU_ORTHOLOGUE AFUA_3G01660)-RELATED"/>
    <property type="match status" value="1"/>
</dbReference>
<evidence type="ECO:0000256" key="1">
    <source>
        <dbReference type="ARBA" id="ARBA00009865"/>
    </source>
</evidence>